<dbReference type="InterPro" id="IPR032710">
    <property type="entry name" value="NTF2-like_dom_sf"/>
</dbReference>
<evidence type="ECO:0000256" key="1">
    <source>
        <dbReference type="SAM" id="SignalP"/>
    </source>
</evidence>
<feature type="signal peptide" evidence="1">
    <location>
        <begin position="1"/>
        <end position="23"/>
    </location>
</feature>
<organism evidence="3">
    <name type="scientific">uncultured Paludibacter sp</name>
    <dbReference type="NCBI Taxonomy" id="497635"/>
    <lineage>
        <taxon>Bacteria</taxon>
        <taxon>Pseudomonadati</taxon>
        <taxon>Bacteroidota</taxon>
        <taxon>Bacteroidia</taxon>
        <taxon>Bacteroidales</taxon>
        <taxon>Paludibacteraceae</taxon>
        <taxon>Paludibacter</taxon>
        <taxon>environmental samples</taxon>
    </lineage>
</organism>
<dbReference type="Pfam" id="PF14534">
    <property type="entry name" value="DUF4440"/>
    <property type="match status" value="1"/>
</dbReference>
<reference evidence="3" key="1">
    <citation type="submission" date="2018-07" db="EMBL/GenBank/DDBJ databases">
        <authorList>
            <consortium name="Genoscope - CEA"/>
            <person name="William W."/>
        </authorList>
    </citation>
    <scope>NUCLEOTIDE SEQUENCE</scope>
    <source>
        <strain evidence="3">IK1</strain>
    </source>
</reference>
<feature type="chain" id="PRO_5024924880" description="DUF4440 domain-containing protein" evidence="1">
    <location>
        <begin position="24"/>
        <end position="152"/>
    </location>
</feature>
<evidence type="ECO:0000259" key="2">
    <source>
        <dbReference type="Pfam" id="PF14534"/>
    </source>
</evidence>
<protein>
    <recommendedName>
        <fullName evidence="2">DUF4440 domain-containing protein</fullName>
    </recommendedName>
</protein>
<feature type="domain" description="DUF4440" evidence="2">
    <location>
        <begin position="38"/>
        <end position="147"/>
    </location>
</feature>
<dbReference type="Gene3D" id="3.10.450.50">
    <property type="match status" value="1"/>
</dbReference>
<proteinExistence type="predicted"/>
<accession>A0A653A5V2</accession>
<dbReference type="AlphaFoldDB" id="A0A653A5V2"/>
<dbReference type="SUPFAM" id="SSF54427">
    <property type="entry name" value="NTF2-like"/>
    <property type="match status" value="1"/>
</dbReference>
<keyword evidence="1" id="KW-0732">Signal</keyword>
<evidence type="ECO:0000313" key="3">
    <source>
        <dbReference type="EMBL" id="VBB43411.1"/>
    </source>
</evidence>
<sequence>MKKLIVSHFHLIVIAFFFSQSFAQNPKVSRDSIRTVIMTRERQFNIDLNKFGASYAFEKYADENAVINRGKDSLIYGKKAIEHYYSKPVYKKAYAEWKPDFIEVSDDGTFAYTYGKYSWEFIKENGEKVIYSGIFHTVWKRNDKGEWFYVWD</sequence>
<dbReference type="EMBL" id="UPXZ01000004">
    <property type="protein sequence ID" value="VBB43411.1"/>
    <property type="molecule type" value="Genomic_DNA"/>
</dbReference>
<gene>
    <name evidence="3" type="ORF">TRIP_D120078</name>
</gene>
<name>A0A653A5V2_9BACT</name>
<dbReference type="InterPro" id="IPR027843">
    <property type="entry name" value="DUF4440"/>
</dbReference>